<proteinExistence type="predicted"/>
<dbReference type="InterPro" id="IPR000198">
    <property type="entry name" value="RhoGAP_dom"/>
</dbReference>
<dbReference type="GeneID" id="30027172"/>
<gene>
    <name evidence="3" type="ORF">METBIDRAFT_12244</name>
</gene>
<dbReference type="Pfam" id="PF00620">
    <property type="entry name" value="RhoGAP"/>
    <property type="match status" value="1"/>
</dbReference>
<protein>
    <recommendedName>
        <fullName evidence="2">Rho-GAP domain-containing protein</fullName>
    </recommendedName>
</protein>
<dbReference type="SUPFAM" id="SSF48350">
    <property type="entry name" value="GTPase activation domain, GAP"/>
    <property type="match status" value="1"/>
</dbReference>
<dbReference type="RefSeq" id="XP_018710716.1">
    <property type="nucleotide sequence ID" value="XM_018854196.1"/>
</dbReference>
<reference evidence="3 4" key="1">
    <citation type="submission" date="2016-05" db="EMBL/GenBank/DDBJ databases">
        <title>Comparative genomics of biotechnologically important yeasts.</title>
        <authorList>
            <consortium name="DOE Joint Genome Institute"/>
            <person name="Riley R."/>
            <person name="Haridas S."/>
            <person name="Wolfe K.H."/>
            <person name="Lopes M.R."/>
            <person name="Hittinger C.T."/>
            <person name="Goker M."/>
            <person name="Salamov A."/>
            <person name="Wisecaver J."/>
            <person name="Long T.M."/>
            <person name="Aerts A.L."/>
            <person name="Barry K."/>
            <person name="Choi C."/>
            <person name="Clum A."/>
            <person name="Coughlan A.Y."/>
            <person name="Deshpande S."/>
            <person name="Douglass A.P."/>
            <person name="Hanson S.J."/>
            <person name="Klenk H.-P."/>
            <person name="LaButti K."/>
            <person name="Lapidus A."/>
            <person name="Lindquist E."/>
            <person name="Lipzen A."/>
            <person name="Meier-kolthoff J.P."/>
            <person name="Ohm R.A."/>
            <person name="Otillar R.P."/>
            <person name="Pangilinan J."/>
            <person name="Peng Y."/>
            <person name="Rokas A."/>
            <person name="Rosa C.A."/>
            <person name="Scheuner C."/>
            <person name="Sibirny A.A."/>
            <person name="Slot J.C."/>
            <person name="Stielow J.B."/>
            <person name="Sun H."/>
            <person name="Kurtzman C.P."/>
            <person name="Blackwell M."/>
            <person name="Grigoriev I.V."/>
            <person name="Jeffries T.W."/>
        </authorList>
    </citation>
    <scope>NUCLEOTIDE SEQUENCE [LARGE SCALE GENOMIC DNA]</scope>
    <source>
        <strain evidence="3 4">NRRL YB-4993</strain>
    </source>
</reference>
<organism evidence="3 4">
    <name type="scientific">Metschnikowia bicuspidata var. bicuspidata NRRL YB-4993</name>
    <dbReference type="NCBI Taxonomy" id="869754"/>
    <lineage>
        <taxon>Eukaryota</taxon>
        <taxon>Fungi</taxon>
        <taxon>Dikarya</taxon>
        <taxon>Ascomycota</taxon>
        <taxon>Saccharomycotina</taxon>
        <taxon>Pichiomycetes</taxon>
        <taxon>Metschnikowiaceae</taxon>
        <taxon>Metschnikowia</taxon>
    </lineage>
</organism>
<dbReference type="GO" id="GO:0007165">
    <property type="term" value="P:signal transduction"/>
    <property type="evidence" value="ECO:0007669"/>
    <property type="project" value="InterPro"/>
</dbReference>
<dbReference type="InterPro" id="IPR008936">
    <property type="entry name" value="Rho_GTPase_activation_prot"/>
</dbReference>
<evidence type="ECO:0000256" key="1">
    <source>
        <dbReference type="SAM" id="MobiDB-lite"/>
    </source>
</evidence>
<dbReference type="AlphaFoldDB" id="A0A1A0H7X0"/>
<keyword evidence="4" id="KW-1185">Reference proteome</keyword>
<dbReference type="Proteomes" id="UP000092555">
    <property type="component" value="Unassembled WGS sequence"/>
</dbReference>
<dbReference type="Gene3D" id="1.10.555.10">
    <property type="entry name" value="Rho GTPase activation protein"/>
    <property type="match status" value="1"/>
</dbReference>
<feature type="domain" description="Rho-GAP" evidence="2">
    <location>
        <begin position="19"/>
        <end position="244"/>
    </location>
</feature>
<dbReference type="EMBL" id="LXTC01000004">
    <property type="protein sequence ID" value="OBA20194.1"/>
    <property type="molecule type" value="Genomic_DNA"/>
</dbReference>
<feature type="region of interest" description="Disordered" evidence="1">
    <location>
        <begin position="409"/>
        <end position="453"/>
    </location>
</feature>
<dbReference type="OrthoDB" id="3196451at2759"/>
<feature type="region of interest" description="Disordered" evidence="1">
    <location>
        <begin position="370"/>
        <end position="392"/>
    </location>
</feature>
<name>A0A1A0H7X0_9ASCO</name>
<dbReference type="STRING" id="869754.A0A1A0H7X0"/>
<evidence type="ECO:0000313" key="3">
    <source>
        <dbReference type="EMBL" id="OBA20194.1"/>
    </source>
</evidence>
<evidence type="ECO:0000313" key="4">
    <source>
        <dbReference type="Proteomes" id="UP000092555"/>
    </source>
</evidence>
<dbReference type="PROSITE" id="PS50238">
    <property type="entry name" value="RHOGAP"/>
    <property type="match status" value="1"/>
</dbReference>
<sequence>MALISPASTEDAPASVAGVPLRKIAVGGVSAEFPALLVDCYQYILDHGLVEGIFRVSGSIKRMRDVTANYAAYRDWLAHGSPSPHDVSGVAKKFTRDYLASMGGLFPPPVLAQLRALFAAPAPPGSTPSLESCRSTSTSCSSGLESVLEEAAENTYPAPRSVADTLDAVAVLLVSKNLARKNAVFIYYLSVLRCVLAHQDETRMPNANLAIVFQQYLFETWVVAELQLYQGLLKFLLDHYDTFVAKYRLSLALLGGIDEPAPAADAGSVHSSEPVSSSPLTEYSLHQASPPKFSVYGSPEGGRSSLSQKFTSLWEAYATPASRARRFSFMSRGSGRSCDRLPLDPDPLPTAGPACSKVTLAAAQHQVISESGEPFPGPSPQDTEPRQTAPGTTSRTSFMVFLEAANDLGAPPKWAKQPVRAEPAGPRAASHSPDSLPRDHNPPSFPGAAKRQSIGRRFSLWLHKK</sequence>
<evidence type="ECO:0000259" key="2">
    <source>
        <dbReference type="PROSITE" id="PS50238"/>
    </source>
</evidence>
<accession>A0A1A0H7X0</accession>
<dbReference type="SMART" id="SM00324">
    <property type="entry name" value="RhoGAP"/>
    <property type="match status" value="1"/>
</dbReference>
<comment type="caution">
    <text evidence="3">The sequence shown here is derived from an EMBL/GenBank/DDBJ whole genome shotgun (WGS) entry which is preliminary data.</text>
</comment>